<reference evidence="1 2" key="1">
    <citation type="journal article" date="2021" name="BMC Genomics">
        <title>Datura genome reveals duplications of psychoactive alkaloid biosynthetic genes and high mutation rate following tissue culture.</title>
        <authorList>
            <person name="Rajewski A."/>
            <person name="Carter-House D."/>
            <person name="Stajich J."/>
            <person name="Litt A."/>
        </authorList>
    </citation>
    <scope>NUCLEOTIDE SEQUENCE [LARGE SCALE GENOMIC DNA]</scope>
    <source>
        <strain evidence="1">AR-01</strain>
    </source>
</reference>
<sequence length="191" mass="21658">MGRGRPRKINTKNVVTIPQPGERQRNIKDGSGKQEKMKLQIPIQDSDDDDLWPVLSASCTNGGLGVLENVALDGDTESDHGRKRILVNAKLIQKRPHIEVASRVLVEETIVKQQSRVQWLKLGDANTVYFYACFKSRSSQNHITRLQSYSISAGCDMIYLQGHRDSDLLRQLVDCYSSRKVTSDRKVTMDW</sequence>
<gene>
    <name evidence="1" type="ORF">HAX54_010614</name>
</gene>
<dbReference type="Proteomes" id="UP000823775">
    <property type="component" value="Unassembled WGS sequence"/>
</dbReference>
<proteinExistence type="predicted"/>
<accession>A0ABS8TI06</accession>
<comment type="caution">
    <text evidence="1">The sequence shown here is derived from an EMBL/GenBank/DDBJ whole genome shotgun (WGS) entry which is preliminary data.</text>
</comment>
<evidence type="ECO:0000313" key="1">
    <source>
        <dbReference type="EMBL" id="MCD7470631.1"/>
    </source>
</evidence>
<dbReference type="EMBL" id="JACEIK010001589">
    <property type="protein sequence ID" value="MCD7470631.1"/>
    <property type="molecule type" value="Genomic_DNA"/>
</dbReference>
<organism evidence="1 2">
    <name type="scientific">Datura stramonium</name>
    <name type="common">Jimsonweed</name>
    <name type="synonym">Common thornapple</name>
    <dbReference type="NCBI Taxonomy" id="4076"/>
    <lineage>
        <taxon>Eukaryota</taxon>
        <taxon>Viridiplantae</taxon>
        <taxon>Streptophyta</taxon>
        <taxon>Embryophyta</taxon>
        <taxon>Tracheophyta</taxon>
        <taxon>Spermatophyta</taxon>
        <taxon>Magnoliopsida</taxon>
        <taxon>eudicotyledons</taxon>
        <taxon>Gunneridae</taxon>
        <taxon>Pentapetalae</taxon>
        <taxon>asterids</taxon>
        <taxon>lamiids</taxon>
        <taxon>Solanales</taxon>
        <taxon>Solanaceae</taxon>
        <taxon>Solanoideae</taxon>
        <taxon>Datureae</taxon>
        <taxon>Datura</taxon>
    </lineage>
</organism>
<name>A0ABS8TI06_DATST</name>
<evidence type="ECO:0000313" key="2">
    <source>
        <dbReference type="Proteomes" id="UP000823775"/>
    </source>
</evidence>
<keyword evidence="2" id="KW-1185">Reference proteome</keyword>
<protein>
    <submittedName>
        <fullName evidence="1">Uncharacterized protein</fullName>
    </submittedName>
</protein>